<protein>
    <submittedName>
        <fullName evidence="1">SusD/RagB family nutrient-binding outer membrane lipoprotein</fullName>
    </submittedName>
</protein>
<comment type="caution">
    <text evidence="1">The sequence shown here is derived from an EMBL/GenBank/DDBJ whole genome shotgun (WGS) entry which is preliminary data.</text>
</comment>
<keyword evidence="2" id="KW-1185">Reference proteome</keyword>
<dbReference type="InterPro" id="IPR011990">
    <property type="entry name" value="TPR-like_helical_dom_sf"/>
</dbReference>
<name>A0ABW5VGC0_9FLAO</name>
<dbReference type="PROSITE" id="PS51257">
    <property type="entry name" value="PROKAR_LIPOPROTEIN"/>
    <property type="match status" value="1"/>
</dbReference>
<organism evidence="1 2">
    <name type="scientific">Arenibacter antarcticus</name>
    <dbReference type="NCBI Taxonomy" id="2040469"/>
    <lineage>
        <taxon>Bacteria</taxon>
        <taxon>Pseudomonadati</taxon>
        <taxon>Bacteroidota</taxon>
        <taxon>Flavobacteriia</taxon>
        <taxon>Flavobacteriales</taxon>
        <taxon>Flavobacteriaceae</taxon>
        <taxon>Arenibacter</taxon>
    </lineage>
</organism>
<dbReference type="Gene3D" id="1.25.40.390">
    <property type="match status" value="1"/>
</dbReference>
<keyword evidence="1" id="KW-0449">Lipoprotein</keyword>
<accession>A0ABW5VGC0</accession>
<dbReference type="SUPFAM" id="SSF48452">
    <property type="entry name" value="TPR-like"/>
    <property type="match status" value="1"/>
</dbReference>
<sequence length="496" mass="55719">MKNLDMKKNSIMALVFTCYITLIGCTTDFEEINTNPNSPEFVETSQLLAAAQSNAKSTLFTRERTSMMYAQHWAETDYTDESTYANPESSFYSFYSGCLADLEAIIKLNTDEKTKSSVVVSGSNNNQLAVARILKAWVYMNLTDIWGEVPYSEALQGNLNASPKYDPQSEIYTDLIKELKEASLQIEADDLPVKGDIIYNGDMMKWRKFANSLLLRIGIRLSKVAPETGKKIVVDALAAGIFESNDDNALYTHLEDENNANDHYINFIRRQDYAVSNTMIAYMEAGSLSAVFDPRIEKYANPAENPDPSNGNVFYIGDYGGMPYGLTSEAALDLSNTLSSFPGDAVRSKTTPAILMSYPELLFIQAEAIERGWIAGEAKDKMKEAVAASMGYWEISDEKAQIYIDGLLIDPNSMIETIMTQKWIALYMQGITAWSEWRRTNYPVLSPGPYTQATDQIPRRRSYDSEELTLNGTNVKAAIERQGPDSFETRVWWDKE</sequence>
<dbReference type="Proteomes" id="UP001597532">
    <property type="component" value="Unassembled WGS sequence"/>
</dbReference>
<gene>
    <name evidence="1" type="ORF">ACFS1K_06085</name>
</gene>
<dbReference type="InterPro" id="IPR041662">
    <property type="entry name" value="SusD-like_2"/>
</dbReference>
<evidence type="ECO:0000313" key="1">
    <source>
        <dbReference type="EMBL" id="MFD2789320.1"/>
    </source>
</evidence>
<evidence type="ECO:0000313" key="2">
    <source>
        <dbReference type="Proteomes" id="UP001597532"/>
    </source>
</evidence>
<proteinExistence type="predicted"/>
<reference evidence="2" key="1">
    <citation type="journal article" date="2019" name="Int. J. Syst. Evol. Microbiol.">
        <title>The Global Catalogue of Microorganisms (GCM) 10K type strain sequencing project: providing services to taxonomists for standard genome sequencing and annotation.</title>
        <authorList>
            <consortium name="The Broad Institute Genomics Platform"/>
            <consortium name="The Broad Institute Genome Sequencing Center for Infectious Disease"/>
            <person name="Wu L."/>
            <person name="Ma J."/>
        </authorList>
    </citation>
    <scope>NUCLEOTIDE SEQUENCE [LARGE SCALE GENOMIC DNA]</scope>
    <source>
        <strain evidence="2">KCTC 52924</strain>
    </source>
</reference>
<dbReference type="Pfam" id="PF12771">
    <property type="entry name" value="SusD-like_2"/>
    <property type="match status" value="1"/>
</dbReference>
<dbReference type="EMBL" id="JBHUOK010000021">
    <property type="protein sequence ID" value="MFD2789320.1"/>
    <property type="molecule type" value="Genomic_DNA"/>
</dbReference>
<dbReference type="RefSeq" id="WP_370671451.1">
    <property type="nucleotide sequence ID" value="NZ_CP166679.1"/>
</dbReference>